<sequence length="113" mass="12438">MREAMLTAVQTLVGLIVRGEYDTAAAVTRGRRLTAEEIRQAVTEHPGTLVNPPEHVFDEIEFDTVTGSEPLTYFAVCPLWDADGEESDLSLEVELEEIGPGLYVPIIANLHVM</sequence>
<name>A0A8J4DSU3_9ACTN</name>
<dbReference type="EMBL" id="BOPF01000029">
    <property type="protein sequence ID" value="GIJ49600.1"/>
    <property type="molecule type" value="Genomic_DNA"/>
</dbReference>
<dbReference type="Pfam" id="PF24705">
    <property type="entry name" value="DUF7668"/>
    <property type="match status" value="1"/>
</dbReference>
<accession>A0A8J4DSU3</accession>
<evidence type="ECO:0000313" key="2">
    <source>
        <dbReference type="EMBL" id="GIJ49600.1"/>
    </source>
</evidence>
<reference evidence="2" key="1">
    <citation type="submission" date="2021-01" db="EMBL/GenBank/DDBJ databases">
        <title>Whole genome shotgun sequence of Virgisporangium aliadipatigenens NBRC 105644.</title>
        <authorList>
            <person name="Komaki H."/>
            <person name="Tamura T."/>
        </authorList>
    </citation>
    <scope>NUCLEOTIDE SEQUENCE</scope>
    <source>
        <strain evidence="2">NBRC 105644</strain>
    </source>
</reference>
<keyword evidence="3" id="KW-1185">Reference proteome</keyword>
<proteinExistence type="predicted"/>
<dbReference type="RefSeq" id="WP_203903073.1">
    <property type="nucleotide sequence ID" value="NZ_BOPF01000029.1"/>
</dbReference>
<organism evidence="2 3">
    <name type="scientific">Virgisporangium aliadipatigenens</name>
    <dbReference type="NCBI Taxonomy" id="741659"/>
    <lineage>
        <taxon>Bacteria</taxon>
        <taxon>Bacillati</taxon>
        <taxon>Actinomycetota</taxon>
        <taxon>Actinomycetes</taxon>
        <taxon>Micromonosporales</taxon>
        <taxon>Micromonosporaceae</taxon>
        <taxon>Virgisporangium</taxon>
    </lineage>
</organism>
<gene>
    <name evidence="2" type="ORF">Val02_64860</name>
</gene>
<dbReference type="Proteomes" id="UP000619260">
    <property type="component" value="Unassembled WGS sequence"/>
</dbReference>
<feature type="domain" description="DUF7668" evidence="1">
    <location>
        <begin position="13"/>
        <end position="113"/>
    </location>
</feature>
<protein>
    <recommendedName>
        <fullName evidence="1">DUF7668 domain-containing protein</fullName>
    </recommendedName>
</protein>
<dbReference type="AlphaFoldDB" id="A0A8J4DSU3"/>
<evidence type="ECO:0000313" key="3">
    <source>
        <dbReference type="Proteomes" id="UP000619260"/>
    </source>
</evidence>
<comment type="caution">
    <text evidence="2">The sequence shown here is derived from an EMBL/GenBank/DDBJ whole genome shotgun (WGS) entry which is preliminary data.</text>
</comment>
<dbReference type="InterPro" id="IPR056085">
    <property type="entry name" value="DUF7668"/>
</dbReference>
<evidence type="ECO:0000259" key="1">
    <source>
        <dbReference type="Pfam" id="PF24705"/>
    </source>
</evidence>